<dbReference type="EMBL" id="NKUJ01000115">
    <property type="protein sequence ID" value="RMJ13139.1"/>
    <property type="molecule type" value="Genomic_DNA"/>
</dbReference>
<sequence>MSRMQTLEEKHPELFQPDLNIDRRKCTRTVPMEVLALGMSRTGTSSMQRALMILGYNEVYHGFAMFANPCEVELWKEAFHRKYDLQPGQEPLGRKDFDQLLGHCGAICDYPANCFGPEMLEAYPESKVVLVERDVEAWYKSFNDSIISTMYNPFWRFLAAIGARYVSEVDGLTTVWFKYHFKATTKEEIQANVREGYKQHYKNVRETTPPERLLEYSLKDGWEPLCKFLGKPIPDEPFPHINDQESFHEKLTIIMKKGAKVFARNLTYVAVPGIVATAAYYFATSDVGSGLLSSIPSQVGNLGVVN</sequence>
<dbReference type="InterPro" id="IPR027417">
    <property type="entry name" value="P-loop_NTPase"/>
</dbReference>
<protein>
    <recommendedName>
        <fullName evidence="4">P-loop containing nucleoside triphosphate hydrolase protein</fullName>
    </recommendedName>
</protein>
<accession>A0A3M2S6J7</accession>
<dbReference type="Proteomes" id="UP000277212">
    <property type="component" value="Unassembled WGS sequence"/>
</dbReference>
<reference evidence="2 3" key="1">
    <citation type="submission" date="2017-06" db="EMBL/GenBank/DDBJ databases">
        <title>Comparative genomic analysis of Ambrosia Fusariam Clade fungi.</title>
        <authorList>
            <person name="Stajich J.E."/>
            <person name="Carrillo J."/>
            <person name="Kijimoto T."/>
            <person name="Eskalen A."/>
            <person name="O'Donnell K."/>
            <person name="Kasson M."/>
        </authorList>
    </citation>
    <scope>NUCLEOTIDE SEQUENCE [LARGE SCALE GENOMIC DNA]</scope>
    <source>
        <strain evidence="2">UCR3666</strain>
    </source>
</reference>
<evidence type="ECO:0000313" key="2">
    <source>
        <dbReference type="EMBL" id="RMJ13139.1"/>
    </source>
</evidence>
<dbReference type="Gene3D" id="3.40.50.300">
    <property type="entry name" value="P-loop containing nucleotide triphosphate hydrolases"/>
    <property type="match status" value="1"/>
</dbReference>
<evidence type="ECO:0000256" key="1">
    <source>
        <dbReference type="SAM" id="Phobius"/>
    </source>
</evidence>
<evidence type="ECO:0000313" key="3">
    <source>
        <dbReference type="Proteomes" id="UP000277212"/>
    </source>
</evidence>
<dbReference type="InterPro" id="IPR040632">
    <property type="entry name" value="Sulfotransfer_4"/>
</dbReference>
<proteinExistence type="predicted"/>
<dbReference type="Pfam" id="PF17784">
    <property type="entry name" value="Sulfotransfer_4"/>
    <property type="match status" value="1"/>
</dbReference>
<organism evidence="2 3">
    <name type="scientific">Fusarium kuroshium</name>
    <dbReference type="NCBI Taxonomy" id="2010991"/>
    <lineage>
        <taxon>Eukaryota</taxon>
        <taxon>Fungi</taxon>
        <taxon>Dikarya</taxon>
        <taxon>Ascomycota</taxon>
        <taxon>Pezizomycotina</taxon>
        <taxon>Sordariomycetes</taxon>
        <taxon>Hypocreomycetidae</taxon>
        <taxon>Hypocreales</taxon>
        <taxon>Nectriaceae</taxon>
        <taxon>Fusarium</taxon>
        <taxon>Fusarium solani species complex</taxon>
    </lineage>
</organism>
<dbReference type="OrthoDB" id="408152at2759"/>
<keyword evidence="1" id="KW-0812">Transmembrane</keyword>
<dbReference type="AlphaFoldDB" id="A0A3M2S6J7"/>
<name>A0A3M2S6J7_9HYPO</name>
<keyword evidence="1" id="KW-0472">Membrane</keyword>
<dbReference type="SUPFAM" id="SSF52540">
    <property type="entry name" value="P-loop containing nucleoside triphosphate hydrolases"/>
    <property type="match status" value="1"/>
</dbReference>
<dbReference type="PANTHER" id="PTHR36978:SF4">
    <property type="entry name" value="P-LOOP CONTAINING NUCLEOSIDE TRIPHOSPHATE HYDROLASE PROTEIN"/>
    <property type="match status" value="1"/>
</dbReference>
<dbReference type="PANTHER" id="PTHR36978">
    <property type="entry name" value="P-LOOP CONTAINING NUCLEOTIDE TRIPHOSPHATE HYDROLASE"/>
    <property type="match status" value="1"/>
</dbReference>
<keyword evidence="1" id="KW-1133">Transmembrane helix</keyword>
<dbReference type="STRING" id="2010991.A0A3M2S6J7"/>
<feature type="transmembrane region" description="Helical" evidence="1">
    <location>
        <begin position="265"/>
        <end position="283"/>
    </location>
</feature>
<gene>
    <name evidence="2" type="ORF">CDV36_007199</name>
</gene>
<keyword evidence="3" id="KW-1185">Reference proteome</keyword>
<evidence type="ECO:0008006" key="4">
    <source>
        <dbReference type="Google" id="ProtNLM"/>
    </source>
</evidence>
<comment type="caution">
    <text evidence="2">The sequence shown here is derived from an EMBL/GenBank/DDBJ whole genome shotgun (WGS) entry which is preliminary data.</text>
</comment>